<protein>
    <submittedName>
        <fullName evidence="1">Uncharacterized protein</fullName>
    </submittedName>
</protein>
<proteinExistence type="predicted"/>
<dbReference type="RefSeq" id="WP_141921311.1">
    <property type="nucleotide sequence ID" value="NZ_QPJC01000007.1"/>
</dbReference>
<gene>
    <name evidence="1" type="ORF">DFQ14_1075</name>
</gene>
<sequence>MQVGVFIHWTFTVRPEHSGLDLFEHGDQLTEALLNQEACTSELKDSAVSVDRRNSVIEIEASVVASSANEAIAIGQAAIRAAIHASGGGTPTWPSHDELVTLLPTNLQTEELALT</sequence>
<evidence type="ECO:0000313" key="2">
    <source>
        <dbReference type="Proteomes" id="UP000253495"/>
    </source>
</evidence>
<keyword evidence="2" id="KW-1185">Reference proteome</keyword>
<name>A0A368VNL7_9ACTN</name>
<reference evidence="1 2" key="1">
    <citation type="submission" date="2018-07" db="EMBL/GenBank/DDBJ databases">
        <title>Genomic Encyclopedia of Type Strains, Phase III (KMG-III): the genomes of soil and plant-associated and newly described type strains.</title>
        <authorList>
            <person name="Whitman W."/>
        </authorList>
    </citation>
    <scope>NUCLEOTIDE SEQUENCE [LARGE SCALE GENOMIC DNA]</scope>
    <source>
        <strain evidence="1 2">CECT 8575</strain>
    </source>
</reference>
<evidence type="ECO:0000313" key="1">
    <source>
        <dbReference type="EMBL" id="RCW43118.1"/>
    </source>
</evidence>
<dbReference type="Proteomes" id="UP000253495">
    <property type="component" value="Unassembled WGS sequence"/>
</dbReference>
<accession>A0A368VNL7</accession>
<organism evidence="1 2">
    <name type="scientific">Halopolyspora algeriensis</name>
    <dbReference type="NCBI Taxonomy" id="1500506"/>
    <lineage>
        <taxon>Bacteria</taxon>
        <taxon>Bacillati</taxon>
        <taxon>Actinomycetota</taxon>
        <taxon>Actinomycetes</taxon>
        <taxon>Actinomycetes incertae sedis</taxon>
        <taxon>Halopolyspora</taxon>
    </lineage>
</organism>
<dbReference type="AlphaFoldDB" id="A0A368VNL7"/>
<dbReference type="EMBL" id="QPJC01000007">
    <property type="protein sequence ID" value="RCW43118.1"/>
    <property type="molecule type" value="Genomic_DNA"/>
</dbReference>
<comment type="caution">
    <text evidence="1">The sequence shown here is derived from an EMBL/GenBank/DDBJ whole genome shotgun (WGS) entry which is preliminary data.</text>
</comment>